<comment type="caution">
    <text evidence="4">The sequence shown here is derived from an EMBL/GenBank/DDBJ whole genome shotgun (WGS) entry which is preliminary data.</text>
</comment>
<dbReference type="PANTHER" id="PTHR13586:SF26">
    <property type="entry name" value="CHROMOSOME UNDETERMINED SCAFFOLD_51, WHOLE GENOME SHOTGUN SEQUENCE"/>
    <property type="match status" value="1"/>
</dbReference>
<evidence type="ECO:0000313" key="4">
    <source>
        <dbReference type="EMBL" id="KAA6397182.1"/>
    </source>
</evidence>
<sequence length="380" mass="43831">MNNSQLEALIGSRFSIITNDQTRYEGMLDSVEIETGFLILKRVRCMGTEDRIATVQVPPGDHIYPINSFSANDVIDIKMIGQEEEQTTSDKPAPSFSHIFPVKPDSTSTEKFDLFESLKKFDKINEFANMEEQGPSYKKEDFFDTLSTQSARVRGQTNQMRQQNVETFGDDTVQQYINERQEENQHSGGRGRYGRGRGYFNSNRGGRDGGGGYRDDHRDWQDRRNQGEYRDRDRQGRGYQDGRDNRDTFWNRDRDDNQGRRRFFDNSDQENERGGGGGYGYGNSGGNRRGGYQQQDRWGQSGQGRDNDDNGRWGQRRNEEYGDRRQWGRGQERDRGDGAGSRGYGKAPNSWNRRRDVDENPFSYNGHLHSFPTGSFEEQP</sequence>
<dbReference type="SMART" id="SM01199">
    <property type="entry name" value="FDF"/>
    <property type="match status" value="1"/>
</dbReference>
<proteinExistence type="predicted"/>
<feature type="compositionally biased region" description="Gly residues" evidence="1">
    <location>
        <begin position="274"/>
        <end position="289"/>
    </location>
</feature>
<gene>
    <name evidence="4" type="ORF">EZS28_007291</name>
</gene>
<dbReference type="EMBL" id="SNRW01001240">
    <property type="protein sequence ID" value="KAA6397182.1"/>
    <property type="molecule type" value="Genomic_DNA"/>
</dbReference>
<protein>
    <submittedName>
        <fullName evidence="4">Uncharacterized protein</fullName>
    </submittedName>
</protein>
<dbReference type="SMART" id="SM01271">
    <property type="entry name" value="LSM14"/>
    <property type="match status" value="1"/>
</dbReference>
<dbReference type="SUPFAM" id="SSF50182">
    <property type="entry name" value="Sm-like ribonucleoproteins"/>
    <property type="match status" value="1"/>
</dbReference>
<feature type="compositionally biased region" description="Basic and acidic residues" evidence="1">
    <location>
        <begin position="305"/>
        <end position="337"/>
    </location>
</feature>
<evidence type="ECO:0000259" key="2">
    <source>
        <dbReference type="SMART" id="SM01199"/>
    </source>
</evidence>
<feature type="domain" description="Lsm14-like N-terminal" evidence="3">
    <location>
        <begin position="3"/>
        <end position="99"/>
    </location>
</feature>
<feature type="region of interest" description="Disordered" evidence="1">
    <location>
        <begin position="83"/>
        <end position="107"/>
    </location>
</feature>
<dbReference type="InterPro" id="IPR019050">
    <property type="entry name" value="FDF_dom"/>
</dbReference>
<evidence type="ECO:0000256" key="1">
    <source>
        <dbReference type="SAM" id="MobiDB-lite"/>
    </source>
</evidence>
<organism evidence="4 5">
    <name type="scientific">Streblomastix strix</name>
    <dbReference type="NCBI Taxonomy" id="222440"/>
    <lineage>
        <taxon>Eukaryota</taxon>
        <taxon>Metamonada</taxon>
        <taxon>Preaxostyla</taxon>
        <taxon>Oxymonadida</taxon>
        <taxon>Streblomastigidae</taxon>
        <taxon>Streblomastix</taxon>
    </lineage>
</organism>
<feature type="domain" description="FDF" evidence="2">
    <location>
        <begin position="106"/>
        <end position="172"/>
    </location>
</feature>
<dbReference type="AlphaFoldDB" id="A0A5J4WRG0"/>
<dbReference type="PANTHER" id="PTHR13586">
    <property type="entry name" value="SCD6 PROTEIN-RELATED"/>
    <property type="match status" value="1"/>
</dbReference>
<dbReference type="Gene3D" id="2.30.30.100">
    <property type="match status" value="1"/>
</dbReference>
<reference evidence="4 5" key="1">
    <citation type="submission" date="2019-03" db="EMBL/GenBank/DDBJ databases">
        <title>Single cell metagenomics reveals metabolic interactions within the superorganism composed of flagellate Streblomastix strix and complex community of Bacteroidetes bacteria on its surface.</title>
        <authorList>
            <person name="Treitli S.C."/>
            <person name="Kolisko M."/>
            <person name="Husnik F."/>
            <person name="Keeling P."/>
            <person name="Hampl V."/>
        </authorList>
    </citation>
    <scope>NUCLEOTIDE SEQUENCE [LARGE SCALE GENOMIC DNA]</scope>
    <source>
        <strain evidence="4">ST1C</strain>
    </source>
</reference>
<evidence type="ECO:0000259" key="3">
    <source>
        <dbReference type="SMART" id="SM01271"/>
    </source>
</evidence>
<feature type="compositionally biased region" description="Basic and acidic residues" evidence="1">
    <location>
        <begin position="213"/>
        <end position="273"/>
    </location>
</feature>
<dbReference type="InterPro" id="IPR010920">
    <property type="entry name" value="LSM_dom_sf"/>
</dbReference>
<feature type="compositionally biased region" description="Polar residues" evidence="1">
    <location>
        <begin position="293"/>
        <end position="304"/>
    </location>
</feature>
<accession>A0A5J4WRG0</accession>
<name>A0A5J4WRG0_9EUKA</name>
<dbReference type="Proteomes" id="UP000324800">
    <property type="component" value="Unassembled WGS sequence"/>
</dbReference>
<dbReference type="OrthoDB" id="21539at2759"/>
<feature type="region of interest" description="Disordered" evidence="1">
    <location>
        <begin position="180"/>
        <end position="380"/>
    </location>
</feature>
<evidence type="ECO:0000313" key="5">
    <source>
        <dbReference type="Proteomes" id="UP000324800"/>
    </source>
</evidence>
<dbReference type="InterPro" id="IPR025609">
    <property type="entry name" value="Lsm14-like_N"/>
</dbReference>
<dbReference type="Pfam" id="PF12701">
    <property type="entry name" value="LSM14"/>
    <property type="match status" value="1"/>
</dbReference>